<evidence type="ECO:0008006" key="3">
    <source>
        <dbReference type="Google" id="ProtNLM"/>
    </source>
</evidence>
<keyword evidence="1" id="KW-1133">Transmembrane helix</keyword>
<gene>
    <name evidence="2" type="ORF">AVDCRST_MAG03-3009</name>
</gene>
<protein>
    <recommendedName>
        <fullName evidence="3">Cell division integral membrane protein, YggT and half-length relatives</fullName>
    </recommendedName>
</protein>
<dbReference type="EMBL" id="CADCUT010000177">
    <property type="protein sequence ID" value="CAA9427468.1"/>
    <property type="molecule type" value="Genomic_DNA"/>
</dbReference>
<sequence length="108" mass="11319">MSGAAQLAAVLADFAHYALVALVLAWVLISWFPAYPSNPILQKLYDVVGRAAGPIMRPLRRLIPTVDLGGFALDLSPILVLLALSGARGLFLALISRLSAASRAPGPA</sequence>
<dbReference type="Pfam" id="PF02325">
    <property type="entry name" value="CCB3_YggT"/>
    <property type="match status" value="1"/>
</dbReference>
<dbReference type="InterPro" id="IPR003425">
    <property type="entry name" value="CCB3/YggT"/>
</dbReference>
<organism evidence="2">
    <name type="scientific">uncultured Rubrobacteraceae bacterium</name>
    <dbReference type="NCBI Taxonomy" id="349277"/>
    <lineage>
        <taxon>Bacteria</taxon>
        <taxon>Bacillati</taxon>
        <taxon>Actinomycetota</taxon>
        <taxon>Rubrobacteria</taxon>
        <taxon>Rubrobacterales</taxon>
        <taxon>Rubrobacteraceae</taxon>
        <taxon>environmental samples</taxon>
    </lineage>
</organism>
<reference evidence="2" key="1">
    <citation type="submission" date="2020-02" db="EMBL/GenBank/DDBJ databases">
        <authorList>
            <person name="Meier V. D."/>
        </authorList>
    </citation>
    <scope>NUCLEOTIDE SEQUENCE</scope>
    <source>
        <strain evidence="2">AVDCRST_MAG03</strain>
    </source>
</reference>
<feature type="transmembrane region" description="Helical" evidence="1">
    <location>
        <begin position="75"/>
        <end position="95"/>
    </location>
</feature>
<proteinExistence type="predicted"/>
<accession>A0A6J4PWC8</accession>
<dbReference type="AlphaFoldDB" id="A0A6J4PWC8"/>
<name>A0A6J4PWC8_9ACTN</name>
<keyword evidence="1" id="KW-0812">Transmembrane</keyword>
<dbReference type="GO" id="GO:0016020">
    <property type="term" value="C:membrane"/>
    <property type="evidence" value="ECO:0007669"/>
    <property type="project" value="InterPro"/>
</dbReference>
<keyword evidence="1" id="KW-0472">Membrane</keyword>
<evidence type="ECO:0000256" key="1">
    <source>
        <dbReference type="SAM" id="Phobius"/>
    </source>
</evidence>
<feature type="transmembrane region" description="Helical" evidence="1">
    <location>
        <begin position="7"/>
        <end position="29"/>
    </location>
</feature>
<evidence type="ECO:0000313" key="2">
    <source>
        <dbReference type="EMBL" id="CAA9427468.1"/>
    </source>
</evidence>